<organism evidence="3 4">
    <name type="scientific">Flavihumibacter petaseus NBRC 106054</name>
    <dbReference type="NCBI Taxonomy" id="1220578"/>
    <lineage>
        <taxon>Bacteria</taxon>
        <taxon>Pseudomonadati</taxon>
        <taxon>Bacteroidota</taxon>
        <taxon>Chitinophagia</taxon>
        <taxon>Chitinophagales</taxon>
        <taxon>Chitinophagaceae</taxon>
        <taxon>Flavihumibacter</taxon>
    </lineage>
</organism>
<proteinExistence type="predicted"/>
<gene>
    <name evidence="3" type="ORF">FPE01S_01_17970</name>
</gene>
<dbReference type="InterPro" id="IPR016883">
    <property type="entry name" value="UCP028431"/>
</dbReference>
<dbReference type="STRING" id="1220578.FPE01S_01_17970"/>
<name>A0A0E9MYU3_9BACT</name>
<feature type="signal peptide" evidence="1">
    <location>
        <begin position="1"/>
        <end position="29"/>
    </location>
</feature>
<reference evidence="3 4" key="1">
    <citation type="submission" date="2015-04" db="EMBL/GenBank/DDBJ databases">
        <title>Whole genome shotgun sequence of Flavihumibacter petaseus NBRC 106054.</title>
        <authorList>
            <person name="Miyazawa S."/>
            <person name="Hosoyama A."/>
            <person name="Hashimoto M."/>
            <person name="Noguchi M."/>
            <person name="Tsuchikane K."/>
            <person name="Ohji S."/>
            <person name="Yamazoe A."/>
            <person name="Ichikawa N."/>
            <person name="Kimura A."/>
            <person name="Fujita N."/>
        </authorList>
    </citation>
    <scope>NUCLEOTIDE SEQUENCE [LARGE SCALE GENOMIC DNA]</scope>
    <source>
        <strain evidence="3 4">NBRC 106054</strain>
    </source>
</reference>
<evidence type="ECO:0000313" key="3">
    <source>
        <dbReference type="EMBL" id="GAO42779.1"/>
    </source>
</evidence>
<protein>
    <recommendedName>
        <fullName evidence="2">Glycoamylase-like domain-containing protein</fullName>
    </recommendedName>
</protein>
<evidence type="ECO:0000259" key="2">
    <source>
        <dbReference type="Pfam" id="PF10091"/>
    </source>
</evidence>
<dbReference type="Pfam" id="PF10091">
    <property type="entry name" value="Glycoamylase"/>
    <property type="match status" value="1"/>
</dbReference>
<dbReference type="AlphaFoldDB" id="A0A0E9MYU3"/>
<dbReference type="InterPro" id="IPR019282">
    <property type="entry name" value="Glycoamylase-like_cons_dom"/>
</dbReference>
<keyword evidence="4" id="KW-1185">Reference proteome</keyword>
<dbReference type="Proteomes" id="UP000033121">
    <property type="component" value="Unassembled WGS sequence"/>
</dbReference>
<dbReference type="PIRSF" id="PIRSF028431">
    <property type="entry name" value="UCP028431"/>
    <property type="match status" value="1"/>
</dbReference>
<accession>A0A0E9MYU3</accession>
<dbReference type="OrthoDB" id="5937621at2"/>
<evidence type="ECO:0000313" key="4">
    <source>
        <dbReference type="Proteomes" id="UP000033121"/>
    </source>
</evidence>
<sequence>MKKRHQYYALQLAGVTLICCLLAYTPVNAQGKKKPVAATTAKGASPASIPVEPAGKDLNDSALLDLVQRQTLRYFWDFAHPVSGMARERSNVAFNYGSEVVTTGGTGFGVMAIIAGVDRKWIARDTAAKMLLKMVNFLLKADAYHGVFPHWLNGATGKTIPFSRKDDGADLVESSFLFQGLLCVRQYFDGDDPVERELRNRINWMWNDIEWNWFTREGRDVLYWHWSPNNGWAMDFAVHGFNECLIMYVLAASAGDRYGVSPAVYHRGWAESNFFKNGKSFYDITLPLGFDYGGPLFFSHYSFLGLNPRGLKDRYADYWEQNRNHTLINREHCVRNPNKFKGYGADCWGLTASDTYNGYDAHSPTNDNGTITPTAALSAFPYTPEYSMQALRHFYKDLGTQIWSPYGFVDAFNQSQHWVAQSHLAIDQGPIVVMIENYRSGLLWRLFMSCPEVQRGLMRLDFDFPGRPAAPGR</sequence>
<evidence type="ECO:0000256" key="1">
    <source>
        <dbReference type="SAM" id="SignalP"/>
    </source>
</evidence>
<dbReference type="Gene3D" id="1.50.10.140">
    <property type="match status" value="1"/>
</dbReference>
<keyword evidence="1" id="KW-0732">Signal</keyword>
<feature type="chain" id="PRO_5002430267" description="Glycoamylase-like domain-containing protein" evidence="1">
    <location>
        <begin position="30"/>
        <end position="473"/>
    </location>
</feature>
<feature type="domain" description="Glycoamylase-like" evidence="2">
    <location>
        <begin position="236"/>
        <end position="451"/>
    </location>
</feature>
<comment type="caution">
    <text evidence="3">The sequence shown here is derived from an EMBL/GenBank/DDBJ whole genome shotgun (WGS) entry which is preliminary data.</text>
</comment>
<dbReference type="RefSeq" id="WP_083990189.1">
    <property type="nucleotide sequence ID" value="NZ_BBWV01000001.1"/>
</dbReference>
<dbReference type="EMBL" id="BBWV01000001">
    <property type="protein sequence ID" value="GAO42779.1"/>
    <property type="molecule type" value="Genomic_DNA"/>
</dbReference>